<gene>
    <name evidence="1" type="ORF">K4L44_15950</name>
</gene>
<keyword evidence="2" id="KW-1185">Reference proteome</keyword>
<reference evidence="1" key="1">
    <citation type="submission" date="2021-08" db="EMBL/GenBank/DDBJ databases">
        <title>Novel anaerobic bacterium isolated from sea squirt in East Sea, Republic of Korea.</title>
        <authorList>
            <person name="Nguyen T.H."/>
            <person name="Li Z."/>
            <person name="Lee Y.-J."/>
            <person name="Ko J."/>
            <person name="Kim S.-G."/>
        </authorList>
    </citation>
    <scope>NUCLEOTIDE SEQUENCE</scope>
    <source>
        <strain evidence="1">KCTC 25031</strain>
    </source>
</reference>
<evidence type="ECO:0000313" key="1">
    <source>
        <dbReference type="EMBL" id="QZE14000.1"/>
    </source>
</evidence>
<protein>
    <submittedName>
        <fullName evidence="1">Tetratricopeptide repeat protein</fullName>
    </submittedName>
</protein>
<name>A0AC61NN75_9BACT</name>
<sequence>MNKIQQIVFGATFMLGLISCSTNKGITSSKKVDTKKTQIETKLSEEMSLQFEYLFIEGLKQRMLGNFEGATALFSKCLEIDPKSAVSMYELATIHIAKKDITSALGLLEKAYKLEPGNDSYAMLLAQVYEQRKRYDLAADIYEQLVEKYPSNIDYIYRNAALYTSSNQYEAALDMYNKLEKEMGLNERISVAKEQIYLAIKKPKKARQEIQRLIDSNPTETKYYGLMADLYLKENNREKALEYYNKVLEIDPKDGFVHISLANYYREGKDNKKALFHIKEAMRSTTLDINTKIQMFLLITSTKNNFGISDKVKESILEDMIAANPSESKPHALYAEYLIQQEKYKKADEQFRFAIDLEGSNYIYWERIIMIDNQLLDWDKMKVDSDEAIKRFPDQPLLYVFKSLTFLQDKMYKEMIPLLEKAESISTVSKSTLSQIYTYKAEALYNLKKYEEAWKAFDKVIEIDPTNYMAMNNYAYYLSLKNEQLEKAERLGGLVVEKNPDNPTYLDTYAWVLFIKKDYRLAKFYMNMAIENNKDKNPTLFDHYGDILYFLGDIEKAVQNWEKAKDGGVDSPILEKKIKDKKYYKE</sequence>
<proteinExistence type="predicted"/>
<organism evidence="1 2">
    <name type="scientific">Halosquirtibacter laminarini</name>
    <dbReference type="NCBI Taxonomy" id="3374600"/>
    <lineage>
        <taxon>Bacteria</taxon>
        <taxon>Pseudomonadati</taxon>
        <taxon>Bacteroidota</taxon>
        <taxon>Bacteroidia</taxon>
        <taxon>Marinilabiliales</taxon>
        <taxon>Prolixibacteraceae</taxon>
        <taxon>Halosquirtibacter</taxon>
    </lineage>
</organism>
<evidence type="ECO:0000313" key="2">
    <source>
        <dbReference type="Proteomes" id="UP000826212"/>
    </source>
</evidence>
<dbReference type="Proteomes" id="UP000826212">
    <property type="component" value="Chromosome"/>
</dbReference>
<accession>A0AC61NN75</accession>
<dbReference type="EMBL" id="CP081303">
    <property type="protein sequence ID" value="QZE14000.1"/>
    <property type="molecule type" value="Genomic_DNA"/>
</dbReference>